<sequence>MESYKQNSEDFSFGLTCNLCGRPARYICSCIEPKASICSQHIDSHKKFSQSNNHQLFDCGIDLTKNKPSYIESLQLCLIFLSAKKQKYIKTLQEKILSLNIQLTETLKNLDDIEKKYQQAIHWVLNNSEIIPNKINKPIYDILSIGRSGAHFIFTSFQNDVKDEPNEGPCENCRILKYENQEIKDKIEQVIEWNETLKKFLAEYEEEIKMMNKHKNKSYNVPAVIPAPVAAKASGGNSNQIYRNQNEDLKKVLENLIGIIDGEKHLYSS</sequence>
<dbReference type="Proteomes" id="UP000187209">
    <property type="component" value="Unassembled WGS sequence"/>
</dbReference>
<evidence type="ECO:0000313" key="3">
    <source>
        <dbReference type="Proteomes" id="UP000187209"/>
    </source>
</evidence>
<accession>A0A1R2BZM4</accession>
<keyword evidence="1" id="KW-0175">Coiled coil</keyword>
<keyword evidence="3" id="KW-1185">Reference proteome</keyword>
<proteinExistence type="predicted"/>
<reference evidence="2 3" key="1">
    <citation type="submission" date="2016-11" db="EMBL/GenBank/DDBJ databases">
        <title>The macronuclear genome of Stentor coeruleus: a giant cell with tiny introns.</title>
        <authorList>
            <person name="Slabodnick M."/>
            <person name="Ruby J.G."/>
            <person name="Reiff S.B."/>
            <person name="Swart E.C."/>
            <person name="Gosai S."/>
            <person name="Prabakaran S."/>
            <person name="Witkowska E."/>
            <person name="Larue G.E."/>
            <person name="Fisher S."/>
            <person name="Freeman R.M."/>
            <person name="Gunawardena J."/>
            <person name="Chu W."/>
            <person name="Stover N.A."/>
            <person name="Gregory B.D."/>
            <person name="Nowacki M."/>
            <person name="Derisi J."/>
            <person name="Roy S.W."/>
            <person name="Marshall W.F."/>
            <person name="Sood P."/>
        </authorList>
    </citation>
    <scope>NUCLEOTIDE SEQUENCE [LARGE SCALE GENOMIC DNA]</scope>
    <source>
        <strain evidence="2">WM001</strain>
    </source>
</reference>
<feature type="coiled-coil region" evidence="1">
    <location>
        <begin position="89"/>
        <end position="116"/>
    </location>
</feature>
<organism evidence="2 3">
    <name type="scientific">Stentor coeruleus</name>
    <dbReference type="NCBI Taxonomy" id="5963"/>
    <lineage>
        <taxon>Eukaryota</taxon>
        <taxon>Sar</taxon>
        <taxon>Alveolata</taxon>
        <taxon>Ciliophora</taxon>
        <taxon>Postciliodesmatophora</taxon>
        <taxon>Heterotrichea</taxon>
        <taxon>Heterotrichida</taxon>
        <taxon>Stentoridae</taxon>
        <taxon>Stentor</taxon>
    </lineage>
</organism>
<dbReference type="EMBL" id="MPUH01000349">
    <property type="protein sequence ID" value="OMJ82209.1"/>
    <property type="molecule type" value="Genomic_DNA"/>
</dbReference>
<protein>
    <submittedName>
        <fullName evidence="2">Uncharacterized protein</fullName>
    </submittedName>
</protein>
<evidence type="ECO:0000313" key="2">
    <source>
        <dbReference type="EMBL" id="OMJ82209.1"/>
    </source>
</evidence>
<comment type="caution">
    <text evidence="2">The sequence shown here is derived from an EMBL/GenBank/DDBJ whole genome shotgun (WGS) entry which is preliminary data.</text>
</comment>
<name>A0A1R2BZM4_9CILI</name>
<gene>
    <name evidence="2" type="ORF">SteCoe_17170</name>
</gene>
<evidence type="ECO:0000256" key="1">
    <source>
        <dbReference type="SAM" id="Coils"/>
    </source>
</evidence>
<dbReference type="AlphaFoldDB" id="A0A1R2BZM4"/>